<evidence type="ECO:0000256" key="5">
    <source>
        <dbReference type="ARBA" id="ARBA00023295"/>
    </source>
</evidence>
<dbReference type="Pfam" id="PF00150">
    <property type="entry name" value="Cellulase"/>
    <property type="match status" value="1"/>
</dbReference>
<dbReference type="InterPro" id="IPR012291">
    <property type="entry name" value="CBM2_carb-bd_dom_sf"/>
</dbReference>
<dbReference type="PANTHER" id="PTHR35923">
    <property type="entry name" value="MAJOR EXTRACELLULAR ENDOGLUCANASE"/>
    <property type="match status" value="1"/>
</dbReference>
<dbReference type="SMART" id="SM00637">
    <property type="entry name" value="CBD_II"/>
    <property type="match status" value="1"/>
</dbReference>
<feature type="region of interest" description="Disordered" evidence="8">
    <location>
        <begin position="438"/>
        <end position="496"/>
    </location>
</feature>
<feature type="compositionally biased region" description="Low complexity" evidence="8">
    <location>
        <begin position="438"/>
        <end position="470"/>
    </location>
</feature>
<dbReference type="InterPro" id="IPR008965">
    <property type="entry name" value="CBM2/CBM3_carb-bd_dom_sf"/>
</dbReference>
<dbReference type="GO" id="GO:0030245">
    <property type="term" value="P:cellulose catabolic process"/>
    <property type="evidence" value="ECO:0007669"/>
    <property type="project" value="UniProtKB-KW"/>
</dbReference>
<comment type="catalytic activity">
    <reaction evidence="1 7">
        <text>Endohydrolysis of (1-&gt;4)-beta-D-glucosidic linkages in cellulose, lichenin and cereal beta-D-glucans.</text>
        <dbReference type="EC" id="3.2.1.4"/>
    </reaction>
</comment>
<dbReference type="SUPFAM" id="SSF51445">
    <property type="entry name" value="(Trans)glycosidases"/>
    <property type="match status" value="1"/>
</dbReference>
<dbReference type="SUPFAM" id="SSF49384">
    <property type="entry name" value="Carbohydrate-binding domain"/>
    <property type="match status" value="1"/>
</dbReference>
<sequence>MGLSSRRIRVIAGALGLVLIIGAGSAALAARVPASDSPSERTSQEALTPDAKRDAITTEFSAAAAAAAAAAASAAAAAAAAGAGPLAVPASTTAIAGWLHADGATLRTADNEPYVIRAVSWFGMETSNCAPHGLWAISLDAGLAHIKSMGFNTVRLPFSNECLASASTNSINYELNPTLAGKPAVDVMDAVIATAKAHSLSVILDRHRPDSAGQSELWYTDGYSEARWISDWQALATRYRDEPAVVGFDLHNEPHGAACWGCGDPATDWQAAATRAGNAVLAINPRVLVIVEGIERQSNGSSTWWGGGLSGVKTAPVTLDLPGQVVYSPHDYPASVYEQKWFSAANYPDNLTTVWDANWGYIAKSGIAPVLLGEFGTTLQTRSDEQWLAALVNYLGDTGISFAYWSFNPNSGDTGGLVQDDWVTPQAAKLAALAPLLGPSQAPAAPSPSVSTPTRHTPTPHTPTRTTPTATPRPAPAPVPSSPGTNPGTNPGTGTIGVPSVQAEWALQSSWETGYVADVKITSATGASSWTVSWNDPAVTRVLNSWGMSCTVAVGSSITCTGVDWAASLAPGQTHTVGLQVEASAAPQSPTLTVTD</sequence>
<dbReference type="Gene3D" id="3.20.20.80">
    <property type="entry name" value="Glycosidases"/>
    <property type="match status" value="1"/>
</dbReference>
<dbReference type="AlphaFoldDB" id="A0A2T0VEF7"/>
<accession>A0A2T0VEF7</accession>
<organism evidence="10 11">
    <name type="scientific">Glaciihabitans tibetensis</name>
    <dbReference type="NCBI Taxonomy" id="1266600"/>
    <lineage>
        <taxon>Bacteria</taxon>
        <taxon>Bacillati</taxon>
        <taxon>Actinomycetota</taxon>
        <taxon>Actinomycetes</taxon>
        <taxon>Micrococcales</taxon>
        <taxon>Microbacteriaceae</taxon>
        <taxon>Glaciihabitans</taxon>
    </lineage>
</organism>
<dbReference type="PANTHER" id="PTHR35923:SF2">
    <property type="entry name" value="ENDOGLUCANASE"/>
    <property type="match status" value="1"/>
</dbReference>
<evidence type="ECO:0000256" key="4">
    <source>
        <dbReference type="ARBA" id="ARBA00023277"/>
    </source>
</evidence>
<gene>
    <name evidence="10" type="ORF">B0I08_104264</name>
</gene>
<dbReference type="InterPro" id="IPR001547">
    <property type="entry name" value="Glyco_hydro_5"/>
</dbReference>
<dbReference type="GO" id="GO:0008810">
    <property type="term" value="F:cellulase activity"/>
    <property type="evidence" value="ECO:0007669"/>
    <property type="project" value="UniProtKB-EC"/>
</dbReference>
<evidence type="ECO:0000259" key="9">
    <source>
        <dbReference type="PROSITE" id="PS51173"/>
    </source>
</evidence>
<evidence type="ECO:0000313" key="10">
    <source>
        <dbReference type="EMBL" id="PRY68561.1"/>
    </source>
</evidence>
<proteinExistence type="inferred from homology"/>
<dbReference type="EC" id="3.2.1.4" evidence="7"/>
<keyword evidence="4 7" id="KW-0119">Carbohydrate metabolism</keyword>
<feature type="domain" description="CBM2" evidence="9">
    <location>
        <begin position="487"/>
        <end position="596"/>
    </location>
</feature>
<evidence type="ECO:0000256" key="6">
    <source>
        <dbReference type="ARBA" id="ARBA00023326"/>
    </source>
</evidence>
<evidence type="ECO:0000313" key="11">
    <source>
        <dbReference type="Proteomes" id="UP000237983"/>
    </source>
</evidence>
<dbReference type="PROSITE" id="PS00659">
    <property type="entry name" value="GLYCOSYL_HYDROL_F5"/>
    <property type="match status" value="1"/>
</dbReference>
<name>A0A2T0VEF7_9MICO</name>
<evidence type="ECO:0000256" key="3">
    <source>
        <dbReference type="ARBA" id="ARBA00023001"/>
    </source>
</evidence>
<dbReference type="PROSITE" id="PS51173">
    <property type="entry name" value="CBM2"/>
    <property type="match status" value="1"/>
</dbReference>
<keyword evidence="2 7" id="KW-0378">Hydrolase</keyword>
<evidence type="ECO:0000256" key="1">
    <source>
        <dbReference type="ARBA" id="ARBA00000966"/>
    </source>
</evidence>
<keyword evidence="6 7" id="KW-0624">Polysaccharide degradation</keyword>
<dbReference type="Proteomes" id="UP000237983">
    <property type="component" value="Unassembled WGS sequence"/>
</dbReference>
<feature type="compositionally biased region" description="Low complexity" evidence="8">
    <location>
        <begin position="482"/>
        <end position="493"/>
    </location>
</feature>
<keyword evidence="11" id="KW-1185">Reference proteome</keyword>
<dbReference type="RefSeq" id="WP_245884722.1">
    <property type="nucleotide sequence ID" value="NZ_PVTL01000004.1"/>
</dbReference>
<evidence type="ECO:0000256" key="2">
    <source>
        <dbReference type="ARBA" id="ARBA00022801"/>
    </source>
</evidence>
<dbReference type="EMBL" id="PVTL01000004">
    <property type="protein sequence ID" value="PRY68561.1"/>
    <property type="molecule type" value="Genomic_DNA"/>
</dbReference>
<dbReference type="Gene3D" id="2.60.40.290">
    <property type="match status" value="1"/>
</dbReference>
<dbReference type="InterPro" id="IPR018087">
    <property type="entry name" value="Glyco_hydro_5_CS"/>
</dbReference>
<evidence type="ECO:0000256" key="7">
    <source>
        <dbReference type="RuleBase" id="RU361153"/>
    </source>
</evidence>
<dbReference type="GO" id="GO:0030247">
    <property type="term" value="F:polysaccharide binding"/>
    <property type="evidence" value="ECO:0007669"/>
    <property type="project" value="UniProtKB-UniRule"/>
</dbReference>
<keyword evidence="3 7" id="KW-0136">Cellulose degradation</keyword>
<dbReference type="InterPro" id="IPR017853">
    <property type="entry name" value="GH"/>
</dbReference>
<reference evidence="10 11" key="1">
    <citation type="submission" date="2018-03" db="EMBL/GenBank/DDBJ databases">
        <title>Genomic Encyclopedia of Type Strains, Phase III (KMG-III): the genomes of soil and plant-associated and newly described type strains.</title>
        <authorList>
            <person name="Whitman W."/>
        </authorList>
    </citation>
    <scope>NUCLEOTIDE SEQUENCE [LARGE SCALE GENOMIC DNA]</scope>
    <source>
        <strain evidence="10 11">CGMCC 1.12484</strain>
    </source>
</reference>
<keyword evidence="5 7" id="KW-0326">Glycosidase</keyword>
<dbReference type="Pfam" id="PF00553">
    <property type="entry name" value="CBM_2"/>
    <property type="match status" value="1"/>
</dbReference>
<comment type="caution">
    <text evidence="10">The sequence shown here is derived from an EMBL/GenBank/DDBJ whole genome shotgun (WGS) entry which is preliminary data.</text>
</comment>
<protein>
    <recommendedName>
        <fullName evidence="7">Endoglucanase</fullName>
        <ecNumber evidence="7">3.2.1.4</ecNumber>
    </recommendedName>
</protein>
<evidence type="ECO:0000256" key="8">
    <source>
        <dbReference type="SAM" id="MobiDB-lite"/>
    </source>
</evidence>
<feature type="compositionally biased region" description="Pro residues" evidence="8">
    <location>
        <begin position="471"/>
        <end position="481"/>
    </location>
</feature>
<comment type="similarity">
    <text evidence="7">Belongs to the glycosyl hydrolase 5 (cellulase A) family.</text>
</comment>
<dbReference type="InterPro" id="IPR001919">
    <property type="entry name" value="CBD2"/>
</dbReference>